<evidence type="ECO:0000313" key="8">
    <source>
        <dbReference type="EMBL" id="KAK5988147.1"/>
    </source>
</evidence>
<keyword evidence="7" id="KW-0472">Membrane</keyword>
<evidence type="ECO:0000256" key="1">
    <source>
        <dbReference type="ARBA" id="ARBA00001971"/>
    </source>
</evidence>
<accession>A0ABR0S7K1</accession>
<keyword evidence="6 8" id="KW-0503">Monooxygenase</keyword>
<sequence length="538" mass="61605">MSSALDDYRDYISQRILASPVGIAGLGVSAFVLMVVFLDYLTYQRQRRRLGNVPIVGDAPYLWRRLRWTENESNFRSVIQRGYDTFSKNSRPWAYWGQHDDFILVVPPGVCDEVKNVDVDKMSFLQAVEDSYHFKLHTYILGRTHVDAVRQSVNKNMNQLHKTVVLQGDETIPQSLDSFADSKEPFAAFLTIWHLVHTVAVAFLIGPHFAKNEEYMKEIEDYCLNVPGFVHLYFWVPAPLRKAFWYLSPQGARVRAVIKRLKRFIVPEVRRTIEEWRQGDRPQGEYTLLGAMLDLKEERGQIKRDAASMTQEEEERQIDMFADEVIFTSFDSAGPVACLVTQLLFESMGDRNLVQSLRSEISEALASNGGEWTPEVMNSLPRLESFTREALRVNGPTLFSVTRSVLQPMQLKSGLSLRPGTIISSPSWLIHNDEDNYAKANEFNPYRFYDEATNTATTKATTASNKFLAYGYGSQMCPGRFLGVRMTQILFAKILMKYDAVFEGPYKVKPDNIFMPGQVLPPYETRIILHHRDEAVKS</sequence>
<dbReference type="PANTHER" id="PTHR46206">
    <property type="entry name" value="CYTOCHROME P450"/>
    <property type="match status" value="1"/>
</dbReference>
<keyword evidence="7" id="KW-0812">Transmembrane</keyword>
<proteinExistence type="inferred from homology"/>
<dbReference type="InterPro" id="IPR001128">
    <property type="entry name" value="Cyt_P450"/>
</dbReference>
<dbReference type="InterPro" id="IPR002403">
    <property type="entry name" value="Cyt_P450_E_grp-IV"/>
</dbReference>
<dbReference type="CDD" id="cd11041">
    <property type="entry name" value="CYP503A1-like"/>
    <property type="match status" value="1"/>
</dbReference>
<keyword evidence="7" id="KW-1133">Transmembrane helix</keyword>
<comment type="cofactor">
    <cofactor evidence="1">
        <name>heme</name>
        <dbReference type="ChEBI" id="CHEBI:30413"/>
    </cofactor>
</comment>
<protein>
    <submittedName>
        <fullName evidence="8">Cytochrome P450 monooxygenase verB</fullName>
    </submittedName>
</protein>
<reference evidence="8 9" key="1">
    <citation type="submission" date="2024-01" db="EMBL/GenBank/DDBJ databases">
        <title>Complete genome of Cladobotryum mycophilum ATHUM6906.</title>
        <authorList>
            <person name="Christinaki A.C."/>
            <person name="Myridakis A.I."/>
            <person name="Kouvelis V.N."/>
        </authorList>
    </citation>
    <scope>NUCLEOTIDE SEQUENCE [LARGE SCALE GENOMIC DNA]</scope>
    <source>
        <strain evidence="8 9">ATHUM6906</strain>
    </source>
</reference>
<evidence type="ECO:0000256" key="6">
    <source>
        <dbReference type="ARBA" id="ARBA00023033"/>
    </source>
</evidence>
<dbReference type="Proteomes" id="UP001338125">
    <property type="component" value="Unassembled WGS sequence"/>
</dbReference>
<gene>
    <name evidence="8" type="ORF">PT974_12287</name>
</gene>
<keyword evidence="9" id="KW-1185">Reference proteome</keyword>
<feature type="transmembrane region" description="Helical" evidence="7">
    <location>
        <begin position="20"/>
        <end position="41"/>
    </location>
</feature>
<evidence type="ECO:0000256" key="7">
    <source>
        <dbReference type="SAM" id="Phobius"/>
    </source>
</evidence>
<dbReference type="Pfam" id="PF00067">
    <property type="entry name" value="p450"/>
    <property type="match status" value="1"/>
</dbReference>
<evidence type="ECO:0000256" key="3">
    <source>
        <dbReference type="ARBA" id="ARBA00022723"/>
    </source>
</evidence>
<dbReference type="SUPFAM" id="SSF48264">
    <property type="entry name" value="Cytochrome P450"/>
    <property type="match status" value="1"/>
</dbReference>
<dbReference type="PRINTS" id="PR00465">
    <property type="entry name" value="EP450IV"/>
</dbReference>
<name>A0ABR0S7K1_9HYPO</name>
<dbReference type="GO" id="GO:0004497">
    <property type="term" value="F:monooxygenase activity"/>
    <property type="evidence" value="ECO:0007669"/>
    <property type="project" value="UniProtKB-KW"/>
</dbReference>
<keyword evidence="5" id="KW-0408">Iron</keyword>
<organism evidence="8 9">
    <name type="scientific">Cladobotryum mycophilum</name>
    <dbReference type="NCBI Taxonomy" id="491253"/>
    <lineage>
        <taxon>Eukaryota</taxon>
        <taxon>Fungi</taxon>
        <taxon>Dikarya</taxon>
        <taxon>Ascomycota</taxon>
        <taxon>Pezizomycotina</taxon>
        <taxon>Sordariomycetes</taxon>
        <taxon>Hypocreomycetidae</taxon>
        <taxon>Hypocreales</taxon>
        <taxon>Hypocreaceae</taxon>
        <taxon>Cladobotryum</taxon>
    </lineage>
</organism>
<evidence type="ECO:0000313" key="9">
    <source>
        <dbReference type="Proteomes" id="UP001338125"/>
    </source>
</evidence>
<evidence type="ECO:0000256" key="4">
    <source>
        <dbReference type="ARBA" id="ARBA00023002"/>
    </source>
</evidence>
<keyword evidence="4" id="KW-0560">Oxidoreductase</keyword>
<comment type="similarity">
    <text evidence="2">Belongs to the cytochrome P450 family.</text>
</comment>
<evidence type="ECO:0000256" key="5">
    <source>
        <dbReference type="ARBA" id="ARBA00023004"/>
    </source>
</evidence>
<evidence type="ECO:0000256" key="2">
    <source>
        <dbReference type="ARBA" id="ARBA00010617"/>
    </source>
</evidence>
<dbReference type="EMBL" id="JAVFKD010000016">
    <property type="protein sequence ID" value="KAK5988147.1"/>
    <property type="molecule type" value="Genomic_DNA"/>
</dbReference>
<dbReference type="InterPro" id="IPR036396">
    <property type="entry name" value="Cyt_P450_sf"/>
</dbReference>
<comment type="caution">
    <text evidence="8">The sequence shown here is derived from an EMBL/GenBank/DDBJ whole genome shotgun (WGS) entry which is preliminary data.</text>
</comment>
<dbReference type="Gene3D" id="1.10.630.10">
    <property type="entry name" value="Cytochrome P450"/>
    <property type="match status" value="1"/>
</dbReference>
<keyword evidence="3" id="KW-0479">Metal-binding</keyword>